<name>A0A1I3VKM6_9BACT</name>
<keyword evidence="1" id="KW-0812">Transmembrane</keyword>
<evidence type="ECO:0000256" key="1">
    <source>
        <dbReference type="SAM" id="Phobius"/>
    </source>
</evidence>
<dbReference type="STRING" id="52560.SAMN04488082_11095"/>
<dbReference type="OrthoDB" id="5429826at2"/>
<keyword evidence="1" id="KW-0472">Membrane</keyword>
<dbReference type="RefSeq" id="WP_092375343.1">
    <property type="nucleotide sequence ID" value="NZ_FORX01000010.1"/>
</dbReference>
<dbReference type="Proteomes" id="UP000198635">
    <property type="component" value="Unassembled WGS sequence"/>
</dbReference>
<protein>
    <submittedName>
        <fullName evidence="2">Uncharacterized protein involved in outer membrane biogenesis</fullName>
    </submittedName>
</protein>
<evidence type="ECO:0000313" key="3">
    <source>
        <dbReference type="Proteomes" id="UP000198635"/>
    </source>
</evidence>
<sequence>MSTANGSAPDNATPHANKQPARPAHFRFLRGLLFFLTLFCLVLAVLWSALPRIAQELFVPALARTLHAPELSMDIRRAGFSGLDLGEISLSSDAGLAAEAVLIDWSLSGLLTGRIDRIRILGLSIRVQKNGENWNIPGLPRLQKSSGADSGTMFLPWVDEISVEGRISLEGPGLGHSFPFSVNGGLDENADIVLNADTALAGQSVSLALKGNLQQNNFRLTCVLPPASIAALAGMVPSLNALPLAGTVRAEGHASLPPDQKPLLEARLGLDSLRTMLGGAPLTQDGNATLDLAWQDEPRLSLSALSLGAPLPLTLSVADIRADLENMSFGCSWSLTAQALPGVAFSSPPRLAGSCELNASDQGWNMHATAALDALEVRPAQTPGLVLALDTTTLTLDAGKDSAGTRVDGSLALGRLRVTRETLGATLSGLNMTVNATAAPDLSGTIRLSGARLDAKQPGMALTTTRLDGQCAFVLTEQLTLNGVINANARASSGDTAALVSLRLPLAWPEPATTSGSVDLDLKWKGKGLAKISSRIAQDLHGASLDGTLSVLPVAVRAPLKGRIDATNISGSWIEMKAAQTITLPGKLTSLIPALGDLSGSARLDAAARLDLSNGAAMLPADLKLTGLSLAHATSELTLSDGAVELAFSNLLNMRSEPDGRMNFERLQLGTIILEQGDIHFQIEALHSILVEGCRFEWAGGRIGSQAFRINPNVEDYTVELYCDRVEMAQALEQFGMTQAQGGGTANGRIPVRWADGNLTFANGFLYSTPGEKGVLRVKGTEILTAGIPPGTPQYGQLDLAAEALKDFTYDWARIRINTQERELVVSLELDGKPEKPLPFSYNRDLGGFARVEASSPGSVFQGIRLDVNFRLPLDQLLQYRQLLELMKNGG</sequence>
<feature type="transmembrane region" description="Helical" evidence="1">
    <location>
        <begin position="28"/>
        <end position="50"/>
    </location>
</feature>
<organism evidence="2 3">
    <name type="scientific">Desulfomicrobium apsheronum</name>
    <dbReference type="NCBI Taxonomy" id="52560"/>
    <lineage>
        <taxon>Bacteria</taxon>
        <taxon>Pseudomonadati</taxon>
        <taxon>Thermodesulfobacteriota</taxon>
        <taxon>Desulfovibrionia</taxon>
        <taxon>Desulfovibrionales</taxon>
        <taxon>Desulfomicrobiaceae</taxon>
        <taxon>Desulfomicrobium</taxon>
    </lineage>
</organism>
<keyword evidence="1" id="KW-1133">Transmembrane helix</keyword>
<reference evidence="3" key="1">
    <citation type="submission" date="2016-10" db="EMBL/GenBank/DDBJ databases">
        <authorList>
            <person name="Varghese N."/>
            <person name="Submissions S."/>
        </authorList>
    </citation>
    <scope>NUCLEOTIDE SEQUENCE [LARGE SCALE GENOMIC DNA]</scope>
    <source>
        <strain evidence="3">DSM 5918</strain>
    </source>
</reference>
<accession>A0A1I3VKM6</accession>
<gene>
    <name evidence="2" type="ORF">SAMN04488082_11095</name>
</gene>
<keyword evidence="3" id="KW-1185">Reference proteome</keyword>
<dbReference type="EMBL" id="FORX01000010">
    <property type="protein sequence ID" value="SFJ95543.1"/>
    <property type="molecule type" value="Genomic_DNA"/>
</dbReference>
<evidence type="ECO:0000313" key="2">
    <source>
        <dbReference type="EMBL" id="SFJ95543.1"/>
    </source>
</evidence>
<dbReference type="AlphaFoldDB" id="A0A1I3VKM6"/>
<proteinExistence type="predicted"/>